<dbReference type="EMBL" id="CP126970">
    <property type="protein sequence ID" value="WIM70795.1"/>
    <property type="molecule type" value="Genomic_DNA"/>
</dbReference>
<organism evidence="5 6">
    <name type="scientific">Corynebacterium suedekumii</name>
    <dbReference type="NCBI Taxonomy" id="3049801"/>
    <lineage>
        <taxon>Bacteria</taxon>
        <taxon>Bacillati</taxon>
        <taxon>Actinomycetota</taxon>
        <taxon>Actinomycetes</taxon>
        <taxon>Mycobacteriales</taxon>
        <taxon>Corynebacteriaceae</taxon>
        <taxon>Corynebacterium</taxon>
    </lineage>
</organism>
<reference evidence="5 6" key="1">
    <citation type="submission" date="2023-05" db="EMBL/GenBank/DDBJ databases">
        <title>Corynebacterium suedekumii sp. nov. and Corynebacterium breve sp. nov. isolated from raw cow's milk.</title>
        <authorList>
            <person name="Baer M.K."/>
            <person name="Mehl L."/>
            <person name="Hellmuth R."/>
            <person name="Marke G."/>
            <person name="Lipski A."/>
        </authorList>
    </citation>
    <scope>NUCLEOTIDE SEQUENCE [LARGE SCALE GENOMIC DNA]</scope>
    <source>
        <strain evidence="5 6">LM112</strain>
    </source>
</reference>
<dbReference type="PANTHER" id="PTHR30055">
    <property type="entry name" value="HTH-TYPE TRANSCRIPTIONAL REGULATOR RUTR"/>
    <property type="match status" value="1"/>
</dbReference>
<gene>
    <name evidence="5" type="ORF">QP029_02910</name>
</gene>
<sequence length="216" mass="24108">MKEGYVSPRRQHRPNARHHVRDTMKKPLTREEKQLQTRELLIDSARTVFSRDGYHAARLEVIATEAGFTKGAVYSNFSGKPELFLAVIDANLDISLDNPDMTVVNAYHGRYPLPPETQKLIDTAQGFALATLEFTAAAARDSELRPQITARLSRQLDSYTRDAAKSRSDDDPLTAEELGFFLSALEQGTSIHILAGGIPVDHSAYTEVVERITRRA</sequence>
<feature type="DNA-binding region" description="H-T-H motif" evidence="2">
    <location>
        <begin position="58"/>
        <end position="77"/>
    </location>
</feature>
<evidence type="ECO:0000256" key="3">
    <source>
        <dbReference type="SAM" id="MobiDB-lite"/>
    </source>
</evidence>
<accession>A0ABY8VPT0</accession>
<dbReference type="SUPFAM" id="SSF46689">
    <property type="entry name" value="Homeodomain-like"/>
    <property type="match status" value="1"/>
</dbReference>
<keyword evidence="1 2" id="KW-0238">DNA-binding</keyword>
<dbReference type="PROSITE" id="PS50977">
    <property type="entry name" value="HTH_TETR_2"/>
    <property type="match status" value="1"/>
</dbReference>
<protein>
    <submittedName>
        <fullName evidence="5">Helix-turn-helix domain-containing protein</fullName>
    </submittedName>
</protein>
<dbReference type="Gene3D" id="1.10.357.10">
    <property type="entry name" value="Tetracycline Repressor, domain 2"/>
    <property type="match status" value="1"/>
</dbReference>
<feature type="compositionally biased region" description="Basic residues" evidence="3">
    <location>
        <begin position="9"/>
        <end position="20"/>
    </location>
</feature>
<dbReference type="RefSeq" id="WP_284875375.1">
    <property type="nucleotide sequence ID" value="NZ_CP126970.1"/>
</dbReference>
<evidence type="ECO:0000256" key="2">
    <source>
        <dbReference type="PROSITE-ProRule" id="PRU00335"/>
    </source>
</evidence>
<evidence type="ECO:0000313" key="5">
    <source>
        <dbReference type="EMBL" id="WIM70795.1"/>
    </source>
</evidence>
<feature type="compositionally biased region" description="Basic and acidic residues" evidence="3">
    <location>
        <begin position="21"/>
        <end position="31"/>
    </location>
</feature>
<evidence type="ECO:0000259" key="4">
    <source>
        <dbReference type="PROSITE" id="PS50977"/>
    </source>
</evidence>
<dbReference type="InterPro" id="IPR050109">
    <property type="entry name" value="HTH-type_TetR-like_transc_reg"/>
</dbReference>
<evidence type="ECO:0000313" key="6">
    <source>
        <dbReference type="Proteomes" id="UP001238805"/>
    </source>
</evidence>
<dbReference type="Proteomes" id="UP001238805">
    <property type="component" value="Chromosome"/>
</dbReference>
<name>A0ABY8VPT0_9CORY</name>
<keyword evidence="6" id="KW-1185">Reference proteome</keyword>
<dbReference type="InterPro" id="IPR001647">
    <property type="entry name" value="HTH_TetR"/>
</dbReference>
<dbReference type="Pfam" id="PF00440">
    <property type="entry name" value="TetR_N"/>
    <property type="match status" value="1"/>
</dbReference>
<feature type="domain" description="HTH tetR-type" evidence="4">
    <location>
        <begin position="35"/>
        <end position="95"/>
    </location>
</feature>
<proteinExistence type="predicted"/>
<dbReference type="InterPro" id="IPR009057">
    <property type="entry name" value="Homeodomain-like_sf"/>
</dbReference>
<dbReference type="PANTHER" id="PTHR30055:SF226">
    <property type="entry name" value="HTH-TYPE TRANSCRIPTIONAL REGULATOR PKSA"/>
    <property type="match status" value="1"/>
</dbReference>
<evidence type="ECO:0000256" key="1">
    <source>
        <dbReference type="ARBA" id="ARBA00023125"/>
    </source>
</evidence>
<feature type="region of interest" description="Disordered" evidence="3">
    <location>
        <begin position="1"/>
        <end position="31"/>
    </location>
</feature>
<dbReference type="PRINTS" id="PR00455">
    <property type="entry name" value="HTHTETR"/>
</dbReference>